<dbReference type="PRINTS" id="PR00062">
    <property type="entry name" value="RIBOSOMALL20"/>
</dbReference>
<name>A0A388TDN3_TERA1</name>
<dbReference type="GO" id="GO:0005840">
    <property type="term" value="C:ribosome"/>
    <property type="evidence" value="ECO:0007669"/>
    <property type="project" value="UniProtKB-KW"/>
</dbReference>
<protein>
    <recommendedName>
        <fullName evidence="5 6">Large ribosomal subunit protein bL20</fullName>
    </recommendedName>
</protein>
<evidence type="ECO:0000256" key="2">
    <source>
        <dbReference type="ARBA" id="ARBA00022980"/>
    </source>
</evidence>
<dbReference type="InterPro" id="IPR035566">
    <property type="entry name" value="Ribosomal_protein_bL20_C"/>
</dbReference>
<evidence type="ECO:0000256" key="6">
    <source>
        <dbReference type="HAMAP-Rule" id="MF_00382"/>
    </source>
</evidence>
<comment type="similarity">
    <text evidence="1 6 7">Belongs to the bacterial ribosomal protein bL20 family.</text>
</comment>
<keyword evidence="6 7" id="KW-0694">RNA-binding</keyword>
<dbReference type="GO" id="GO:0019843">
    <property type="term" value="F:rRNA binding"/>
    <property type="evidence" value="ECO:0007669"/>
    <property type="project" value="UniProtKB-UniRule"/>
</dbReference>
<dbReference type="PANTHER" id="PTHR10986">
    <property type="entry name" value="39S RIBOSOMAL PROTEIN L20"/>
    <property type="match status" value="1"/>
</dbReference>
<dbReference type="Pfam" id="PF00453">
    <property type="entry name" value="Ribosomal_L20"/>
    <property type="match status" value="1"/>
</dbReference>
<dbReference type="Gene3D" id="6.10.160.10">
    <property type="match status" value="1"/>
</dbReference>
<dbReference type="SUPFAM" id="SSF74731">
    <property type="entry name" value="Ribosomal protein L20"/>
    <property type="match status" value="1"/>
</dbReference>
<evidence type="ECO:0000256" key="7">
    <source>
        <dbReference type="RuleBase" id="RU000560"/>
    </source>
</evidence>
<evidence type="ECO:0000256" key="3">
    <source>
        <dbReference type="ARBA" id="ARBA00023274"/>
    </source>
</evidence>
<comment type="function">
    <text evidence="4 6 7">Binds directly to 23S ribosomal RNA and is necessary for the in vitro assembly process of the 50S ribosomal subunit. It is not involved in the protein synthesizing functions of that subunit.</text>
</comment>
<keyword evidence="2 6" id="KW-0689">Ribosomal protein</keyword>
<dbReference type="AlphaFoldDB" id="A0A388TDN3"/>
<comment type="caution">
    <text evidence="8">The sequence shown here is derived from an EMBL/GenBank/DDBJ whole genome shotgun (WGS) entry which is preliminary data.</text>
</comment>
<sequence>MRVKRGNVARQKKKKVFKRTKGFRGAGKKLFKASANVRAIKAGVKAYRDRRKKKAEFRALWIQRLSAALTALGLSYSKFIGGLKKANIKLDRKILADLAVADSAVFAQIAAKVKG</sequence>
<dbReference type="GO" id="GO:1990904">
    <property type="term" value="C:ribonucleoprotein complex"/>
    <property type="evidence" value="ECO:0007669"/>
    <property type="project" value="UniProtKB-KW"/>
</dbReference>
<accession>A0A388TDN3</accession>
<dbReference type="CDD" id="cd07026">
    <property type="entry name" value="Ribosomal_L20"/>
    <property type="match status" value="1"/>
</dbReference>
<dbReference type="Proteomes" id="UP000269352">
    <property type="component" value="Unassembled WGS sequence"/>
</dbReference>
<organism evidence="8 9">
    <name type="scientific">Termititenax aidoneus</name>
    <dbReference type="NCBI Taxonomy" id="2218524"/>
    <lineage>
        <taxon>Bacteria</taxon>
        <taxon>Bacillati</taxon>
        <taxon>Candidatus Margulisiibacteriota</taxon>
        <taxon>Candidatus Termititenacia</taxon>
        <taxon>Candidatus Termititenacales</taxon>
        <taxon>Candidatus Termititenacaceae</taxon>
        <taxon>Candidatus Termititenax</taxon>
    </lineage>
</organism>
<keyword evidence="6 7" id="KW-0699">rRNA-binding</keyword>
<proteinExistence type="inferred from homology"/>
<dbReference type="FunFam" id="1.10.1900.20:FF:000001">
    <property type="entry name" value="50S ribosomal protein L20"/>
    <property type="match status" value="1"/>
</dbReference>
<gene>
    <name evidence="6 8" type="primary">rplT</name>
    <name evidence="8" type="ORF">NO1_1926</name>
</gene>
<evidence type="ECO:0000313" key="8">
    <source>
        <dbReference type="EMBL" id="GBR74816.1"/>
    </source>
</evidence>
<keyword evidence="3 6" id="KW-0687">Ribonucleoprotein</keyword>
<evidence type="ECO:0000256" key="5">
    <source>
        <dbReference type="ARBA" id="ARBA00035172"/>
    </source>
</evidence>
<dbReference type="NCBIfam" id="TIGR01032">
    <property type="entry name" value="rplT_bact"/>
    <property type="match status" value="1"/>
</dbReference>
<dbReference type="GO" id="GO:0006412">
    <property type="term" value="P:translation"/>
    <property type="evidence" value="ECO:0007669"/>
    <property type="project" value="InterPro"/>
</dbReference>
<dbReference type="GO" id="GO:0003735">
    <property type="term" value="F:structural constituent of ribosome"/>
    <property type="evidence" value="ECO:0007669"/>
    <property type="project" value="InterPro"/>
</dbReference>
<evidence type="ECO:0000256" key="4">
    <source>
        <dbReference type="ARBA" id="ARBA00024775"/>
    </source>
</evidence>
<dbReference type="EMBL" id="BGZN01000090">
    <property type="protein sequence ID" value="GBR74816.1"/>
    <property type="molecule type" value="Genomic_DNA"/>
</dbReference>
<dbReference type="Gene3D" id="1.10.1900.20">
    <property type="entry name" value="Ribosomal protein L20"/>
    <property type="match status" value="1"/>
</dbReference>
<dbReference type="InterPro" id="IPR005813">
    <property type="entry name" value="Ribosomal_bL20"/>
</dbReference>
<dbReference type="GO" id="GO:0000027">
    <property type="term" value="P:ribosomal large subunit assembly"/>
    <property type="evidence" value="ECO:0007669"/>
    <property type="project" value="UniProtKB-UniRule"/>
</dbReference>
<dbReference type="HAMAP" id="MF_00382">
    <property type="entry name" value="Ribosomal_bL20"/>
    <property type="match status" value="1"/>
</dbReference>
<evidence type="ECO:0000256" key="1">
    <source>
        <dbReference type="ARBA" id="ARBA00007698"/>
    </source>
</evidence>
<reference evidence="8 9" key="1">
    <citation type="journal article" date="2019" name="ISME J.">
        <title>Genome analyses of uncultured TG2/ZB3 bacteria in 'Margulisbacteria' specifically attached to ectosymbiotic spirochetes of protists in the termite gut.</title>
        <authorList>
            <person name="Utami Y.D."/>
            <person name="Kuwahara H."/>
            <person name="Igai K."/>
            <person name="Murakami T."/>
            <person name="Sugaya K."/>
            <person name="Morikawa T."/>
            <person name="Nagura Y."/>
            <person name="Yuki M."/>
            <person name="Deevong P."/>
            <person name="Inoue T."/>
            <person name="Kihara K."/>
            <person name="Lo N."/>
            <person name="Yamada A."/>
            <person name="Ohkuma M."/>
            <person name="Hongoh Y."/>
        </authorList>
    </citation>
    <scope>NUCLEOTIDE SEQUENCE [LARGE SCALE GENOMIC DNA]</scope>
    <source>
        <strain evidence="8">NkOx7-01</strain>
    </source>
</reference>
<evidence type="ECO:0000313" key="9">
    <source>
        <dbReference type="Proteomes" id="UP000269352"/>
    </source>
</evidence>
<keyword evidence="9" id="KW-1185">Reference proteome</keyword>